<name>A0A9Q8PMP4_PASFU</name>
<feature type="compositionally biased region" description="Basic and acidic residues" evidence="12">
    <location>
        <begin position="659"/>
        <end position="678"/>
    </location>
</feature>
<evidence type="ECO:0000256" key="9">
    <source>
        <dbReference type="ARBA" id="ARBA00023463"/>
    </source>
</evidence>
<accession>A0A9Q8PMP4</accession>
<feature type="compositionally biased region" description="Polar residues" evidence="12">
    <location>
        <begin position="67"/>
        <end position="76"/>
    </location>
</feature>
<evidence type="ECO:0000256" key="1">
    <source>
        <dbReference type="ARBA" id="ARBA00004127"/>
    </source>
</evidence>
<dbReference type="Proteomes" id="UP000756132">
    <property type="component" value="Chromosome 13"/>
</dbReference>
<comment type="similarity">
    <text evidence="9">Belongs to the DHHC palmitoyltransferase family. ERF2/ZDHHC9 subfamily.</text>
</comment>
<evidence type="ECO:0000256" key="2">
    <source>
        <dbReference type="ARBA" id="ARBA00022679"/>
    </source>
</evidence>
<keyword evidence="5 11" id="KW-0472">Membrane</keyword>
<dbReference type="InterPro" id="IPR001594">
    <property type="entry name" value="Palmitoyltrfase_DHHC"/>
</dbReference>
<proteinExistence type="inferred from homology"/>
<evidence type="ECO:0000256" key="11">
    <source>
        <dbReference type="RuleBase" id="RU079119"/>
    </source>
</evidence>
<feature type="region of interest" description="Disordered" evidence="12">
    <location>
        <begin position="1"/>
        <end position="319"/>
    </location>
</feature>
<feature type="transmembrane region" description="Helical" evidence="11">
    <location>
        <begin position="517"/>
        <end position="543"/>
    </location>
</feature>
<evidence type="ECO:0000259" key="13">
    <source>
        <dbReference type="Pfam" id="PF01529"/>
    </source>
</evidence>
<dbReference type="PANTHER" id="PTHR22883:SF43">
    <property type="entry name" value="PALMITOYLTRANSFERASE APP"/>
    <property type="match status" value="1"/>
</dbReference>
<dbReference type="RefSeq" id="XP_047769722.1">
    <property type="nucleotide sequence ID" value="XM_047913338.1"/>
</dbReference>
<keyword evidence="15" id="KW-1185">Reference proteome</keyword>
<dbReference type="PANTHER" id="PTHR22883">
    <property type="entry name" value="ZINC FINGER DHHC DOMAIN CONTAINING PROTEIN"/>
    <property type="match status" value="1"/>
</dbReference>
<feature type="transmembrane region" description="Helical" evidence="11">
    <location>
        <begin position="354"/>
        <end position="378"/>
    </location>
</feature>
<evidence type="ECO:0000256" key="8">
    <source>
        <dbReference type="ARBA" id="ARBA00023315"/>
    </source>
</evidence>
<reference evidence="14" key="1">
    <citation type="submission" date="2021-12" db="EMBL/GenBank/DDBJ databases">
        <authorList>
            <person name="Zaccaron A."/>
            <person name="Stergiopoulos I."/>
        </authorList>
    </citation>
    <scope>NUCLEOTIDE SEQUENCE</scope>
    <source>
        <strain evidence="14">Race5_Kim</strain>
    </source>
</reference>
<dbReference type="PROSITE" id="PS50216">
    <property type="entry name" value="DHHC"/>
    <property type="match status" value="1"/>
</dbReference>
<keyword evidence="6" id="KW-0564">Palmitate</keyword>
<dbReference type="AlphaFoldDB" id="A0A9Q8PMP4"/>
<evidence type="ECO:0000256" key="6">
    <source>
        <dbReference type="ARBA" id="ARBA00023139"/>
    </source>
</evidence>
<organism evidence="14 15">
    <name type="scientific">Passalora fulva</name>
    <name type="common">Tomato leaf mold</name>
    <name type="synonym">Cladosporium fulvum</name>
    <dbReference type="NCBI Taxonomy" id="5499"/>
    <lineage>
        <taxon>Eukaryota</taxon>
        <taxon>Fungi</taxon>
        <taxon>Dikarya</taxon>
        <taxon>Ascomycota</taxon>
        <taxon>Pezizomycotina</taxon>
        <taxon>Dothideomycetes</taxon>
        <taxon>Dothideomycetidae</taxon>
        <taxon>Mycosphaerellales</taxon>
        <taxon>Mycosphaerellaceae</taxon>
        <taxon>Fulvia</taxon>
    </lineage>
</organism>
<feature type="compositionally biased region" description="Polar residues" evidence="12">
    <location>
        <begin position="24"/>
        <end position="57"/>
    </location>
</feature>
<dbReference type="GO" id="GO:0006612">
    <property type="term" value="P:protein targeting to membrane"/>
    <property type="evidence" value="ECO:0007669"/>
    <property type="project" value="TreeGrafter"/>
</dbReference>
<feature type="region of interest" description="Disordered" evidence="12">
    <location>
        <begin position="445"/>
        <end position="464"/>
    </location>
</feature>
<protein>
    <recommendedName>
        <fullName evidence="11">Palmitoyltransferase</fullName>
        <ecNumber evidence="11">2.3.1.225</ecNumber>
    </recommendedName>
</protein>
<feature type="compositionally biased region" description="Polar residues" evidence="12">
    <location>
        <begin position="188"/>
        <end position="205"/>
    </location>
</feature>
<feature type="compositionally biased region" description="Basic and acidic residues" evidence="12">
    <location>
        <begin position="695"/>
        <end position="705"/>
    </location>
</feature>
<comment type="subcellular location">
    <subcellularLocation>
        <location evidence="1">Endomembrane system</location>
        <topology evidence="1">Multi-pass membrane protein</topology>
    </subcellularLocation>
</comment>
<sequence>MAANFSDPNHRGTTFPTFLDNDPYPTSQDGRPLSASSTNTSEFIASQSREDIPSSTGPVGEPPPSRPTSGVTSNDPSYGRGGSRASWASPPMTPSSRRGFTAFHPKREDMGSRQSSRPGSAVGSTHVPSLISQGFSRPMSPQMLQAQRGQTIMNRTGSASGLRQNAFHQAQNSVAEEQEIPDRRHRYSNASVKTQQETEQPTRDGTASPPPLPASRGFSITSSSNGHGLQSAAGPGSVTTNNSIAPLNTRLQQDQQKAVPPTPKSPLSFRASLGLNSRHSSRRDTHDRKPSRSHEKLHSNPSSPLNTTNEKSMSNMAGNTKGTGNYAGKNYEYFAGNMLFFLSGRCLNTKAQPLNIATFILTVLPAALFFAFSAPWLWMNLSPAIPIVFAYVFFVTMSSFLHAAFSDPGILPRNLHPHPPNADEDKDPLTVGPPTTEWVLVKTFPGRKQPSPQADAENGSVNQGSTAMEVPTKYCKSCNIWRPPRAHHCRTCDACIESQDHHCVWLNNCVGRRNYRFFFGFVGFASLMAFLLLAFSLVHIGYYAQQNDLSFGTALGGRIQERIAFAMFIYSILALPYPGSLFVYHLFLVGRGETTREYLNSHKFLPKDRHRPFSQASLLRNWMAVLFRPRSPSYMSFKRPYQEGDTRLGYTMTKQQRIEKAKEDSKRYSIQGAEKKATQPDSGIEMSKLSSRGLSTREGDGSTTV</sequence>
<feature type="transmembrane region" description="Helical" evidence="11">
    <location>
        <begin position="384"/>
        <end position="405"/>
    </location>
</feature>
<evidence type="ECO:0000256" key="7">
    <source>
        <dbReference type="ARBA" id="ARBA00023288"/>
    </source>
</evidence>
<feature type="compositionally biased region" description="Basic and acidic residues" evidence="12">
    <location>
        <begin position="282"/>
        <end position="298"/>
    </location>
</feature>
<keyword evidence="2 11" id="KW-0808">Transferase</keyword>
<dbReference type="Pfam" id="PF01529">
    <property type="entry name" value="DHHC"/>
    <property type="match status" value="1"/>
</dbReference>
<comment type="domain">
    <text evidence="11">The DHHC domain is required for palmitoyltransferase activity.</text>
</comment>
<keyword evidence="4 11" id="KW-1133">Transmembrane helix</keyword>
<keyword evidence="3 11" id="KW-0812">Transmembrane</keyword>
<evidence type="ECO:0000256" key="4">
    <source>
        <dbReference type="ARBA" id="ARBA00022989"/>
    </source>
</evidence>
<evidence type="ECO:0000256" key="10">
    <source>
        <dbReference type="ARBA" id="ARBA00048048"/>
    </source>
</evidence>
<comment type="catalytic activity">
    <reaction evidence="10 11">
        <text>L-cysteinyl-[protein] + hexadecanoyl-CoA = S-hexadecanoyl-L-cysteinyl-[protein] + CoA</text>
        <dbReference type="Rhea" id="RHEA:36683"/>
        <dbReference type="Rhea" id="RHEA-COMP:10131"/>
        <dbReference type="Rhea" id="RHEA-COMP:11032"/>
        <dbReference type="ChEBI" id="CHEBI:29950"/>
        <dbReference type="ChEBI" id="CHEBI:57287"/>
        <dbReference type="ChEBI" id="CHEBI:57379"/>
        <dbReference type="ChEBI" id="CHEBI:74151"/>
        <dbReference type="EC" id="2.3.1.225"/>
    </reaction>
</comment>
<dbReference type="GO" id="GO:0005794">
    <property type="term" value="C:Golgi apparatus"/>
    <property type="evidence" value="ECO:0007669"/>
    <property type="project" value="TreeGrafter"/>
</dbReference>
<dbReference type="EMBL" id="CP090175">
    <property type="protein sequence ID" value="UJO25356.1"/>
    <property type="molecule type" value="Genomic_DNA"/>
</dbReference>
<dbReference type="GO" id="GO:0019706">
    <property type="term" value="F:protein-cysteine S-palmitoyltransferase activity"/>
    <property type="evidence" value="ECO:0007669"/>
    <property type="project" value="UniProtKB-EC"/>
</dbReference>
<gene>
    <name evidence="14" type="ORF">CLAFUR5_14190</name>
</gene>
<evidence type="ECO:0000313" key="15">
    <source>
        <dbReference type="Proteomes" id="UP000756132"/>
    </source>
</evidence>
<feature type="compositionally biased region" description="Polar residues" evidence="12">
    <location>
        <begin position="112"/>
        <end position="135"/>
    </location>
</feature>
<reference evidence="14" key="2">
    <citation type="journal article" date="2022" name="Microb. Genom.">
        <title>A chromosome-scale genome assembly of the tomato pathogen Cladosporium fulvum reveals a compartmentalized genome architecture and the presence of a dispensable chromosome.</title>
        <authorList>
            <person name="Zaccaron A.Z."/>
            <person name="Chen L.H."/>
            <person name="Samaras A."/>
            <person name="Stergiopoulos I."/>
        </authorList>
    </citation>
    <scope>NUCLEOTIDE SEQUENCE</scope>
    <source>
        <strain evidence="14">Race5_Kim</strain>
    </source>
</reference>
<feature type="domain" description="Palmitoyltransferase DHHC" evidence="13">
    <location>
        <begin position="472"/>
        <end position="601"/>
    </location>
</feature>
<dbReference type="OrthoDB" id="9909019at2759"/>
<evidence type="ECO:0000256" key="5">
    <source>
        <dbReference type="ARBA" id="ARBA00023136"/>
    </source>
</evidence>
<dbReference type="GO" id="GO:0005783">
    <property type="term" value="C:endoplasmic reticulum"/>
    <property type="evidence" value="ECO:0007669"/>
    <property type="project" value="TreeGrafter"/>
</dbReference>
<keyword evidence="8 11" id="KW-0012">Acyltransferase</keyword>
<dbReference type="InterPro" id="IPR039859">
    <property type="entry name" value="PFA4/ZDH16/20/ERF2-like"/>
</dbReference>
<feature type="compositionally biased region" description="Polar residues" evidence="12">
    <location>
        <begin position="142"/>
        <end position="175"/>
    </location>
</feature>
<dbReference type="EC" id="2.3.1.225" evidence="11"/>
<feature type="compositionally biased region" description="Polar residues" evidence="12">
    <location>
        <begin position="218"/>
        <end position="228"/>
    </location>
</feature>
<dbReference type="KEGG" id="ffu:CLAFUR5_14190"/>
<feature type="region of interest" description="Disordered" evidence="12">
    <location>
        <begin position="659"/>
        <end position="705"/>
    </location>
</feature>
<feature type="compositionally biased region" description="Polar residues" evidence="12">
    <location>
        <begin position="237"/>
        <end position="256"/>
    </location>
</feature>
<evidence type="ECO:0000256" key="12">
    <source>
        <dbReference type="SAM" id="MobiDB-lite"/>
    </source>
</evidence>
<evidence type="ECO:0000256" key="3">
    <source>
        <dbReference type="ARBA" id="ARBA00022692"/>
    </source>
</evidence>
<keyword evidence="7" id="KW-0449">Lipoprotein</keyword>
<feature type="transmembrane region" description="Helical" evidence="11">
    <location>
        <begin position="563"/>
        <end position="587"/>
    </location>
</feature>
<dbReference type="GeneID" id="71994068"/>
<evidence type="ECO:0000313" key="14">
    <source>
        <dbReference type="EMBL" id="UJO25356.1"/>
    </source>
</evidence>
<feature type="compositionally biased region" description="Polar residues" evidence="12">
    <location>
        <begin position="299"/>
        <end position="319"/>
    </location>
</feature>